<gene>
    <name evidence="2" type="ORF">L484_010102</name>
</gene>
<dbReference type="InterPro" id="IPR036291">
    <property type="entry name" value="NAD(P)-bd_dom_sf"/>
</dbReference>
<dbReference type="PANTHER" id="PTHR42820:SF13">
    <property type="entry name" value="(-)-ISOPIPERITENOL_(-)-CARVEOL DEHYDROGENASE, MITOCHONDRIAL-LIKE"/>
    <property type="match status" value="1"/>
</dbReference>
<dbReference type="PROSITE" id="PS00061">
    <property type="entry name" value="ADH_SHORT"/>
    <property type="match status" value="1"/>
</dbReference>
<dbReference type="InterPro" id="IPR002347">
    <property type="entry name" value="SDR_fam"/>
</dbReference>
<dbReference type="Pfam" id="PF13561">
    <property type="entry name" value="adh_short_C2"/>
    <property type="match status" value="2"/>
</dbReference>
<reference evidence="3" key="1">
    <citation type="submission" date="2013-01" db="EMBL/GenBank/DDBJ databases">
        <title>Draft Genome Sequence of a Mulberry Tree, Morus notabilis C.K. Schneid.</title>
        <authorList>
            <person name="He N."/>
            <person name="Zhao S."/>
        </authorList>
    </citation>
    <scope>NUCLEOTIDE SEQUENCE</scope>
</reference>
<dbReference type="eggNOG" id="KOG0725">
    <property type="taxonomic scope" value="Eukaryota"/>
</dbReference>
<dbReference type="PANTHER" id="PTHR42820">
    <property type="entry name" value="SHORT-CHAIN DEHYDROGENASE REDUCTASE"/>
    <property type="match status" value="1"/>
</dbReference>
<dbReference type="SUPFAM" id="SSF51735">
    <property type="entry name" value="NAD(P)-binding Rossmann-fold domains"/>
    <property type="match status" value="2"/>
</dbReference>
<evidence type="ECO:0000313" key="3">
    <source>
        <dbReference type="Proteomes" id="UP000030645"/>
    </source>
</evidence>
<dbReference type="InterPro" id="IPR020904">
    <property type="entry name" value="Sc_DH/Rdtase_CS"/>
</dbReference>
<evidence type="ECO:0000313" key="2">
    <source>
        <dbReference type="EMBL" id="EXC34232.1"/>
    </source>
</evidence>
<protein>
    <submittedName>
        <fullName evidence="2">Momilactone A synthase</fullName>
    </submittedName>
</protein>
<keyword evidence="3" id="KW-1185">Reference proteome</keyword>
<comment type="similarity">
    <text evidence="1">Belongs to the short-chain dehydrogenases/reductases (SDR) family.</text>
</comment>
<dbReference type="EMBL" id="KE346348">
    <property type="protein sequence ID" value="EXC34232.1"/>
    <property type="molecule type" value="Genomic_DNA"/>
</dbReference>
<dbReference type="PRINTS" id="PR00081">
    <property type="entry name" value="GDHRDH"/>
</dbReference>
<organism evidence="2 3">
    <name type="scientific">Morus notabilis</name>
    <dbReference type="NCBI Taxonomy" id="981085"/>
    <lineage>
        <taxon>Eukaryota</taxon>
        <taxon>Viridiplantae</taxon>
        <taxon>Streptophyta</taxon>
        <taxon>Embryophyta</taxon>
        <taxon>Tracheophyta</taxon>
        <taxon>Spermatophyta</taxon>
        <taxon>Magnoliopsida</taxon>
        <taxon>eudicotyledons</taxon>
        <taxon>Gunneridae</taxon>
        <taxon>Pentapetalae</taxon>
        <taxon>rosids</taxon>
        <taxon>fabids</taxon>
        <taxon>Rosales</taxon>
        <taxon>Moraceae</taxon>
        <taxon>Moreae</taxon>
        <taxon>Morus</taxon>
    </lineage>
</organism>
<accession>W9SLH2</accession>
<evidence type="ECO:0000256" key="1">
    <source>
        <dbReference type="ARBA" id="ARBA00006484"/>
    </source>
</evidence>
<dbReference type="FunFam" id="3.40.50.720:FF:000084">
    <property type="entry name" value="Short-chain dehydrogenase reductase"/>
    <property type="match status" value="2"/>
</dbReference>
<dbReference type="Gene3D" id="3.40.50.720">
    <property type="entry name" value="NAD(P)-binding Rossmann-like Domain"/>
    <property type="match status" value="2"/>
</dbReference>
<sequence length="505" mass="53418">MADTIASRNKLHGKVAIVTGGASGIGEASARSFAAHGARAVVIADVQDEKGQNVAVSIGPERCSYVHCDITDEEQVKTLVESTVRKCGRLDVMFSNAGVPSASDQTVLDLDFSAFERLLAVNVRGMAACVKHAARAMVEGGVKGGSVVCTANAAARVGMERFTDYVMSKHALLGLVRSASLQLAKHGIRVNSVSPGGVGTPLLRAMLGIEEEVELDEVVEGFSRMKGTMKAKNVADAVVFLASEDSEFMTGHDLAVDGAIVTGGASGIGEATARSFTTHGARAIVIADVQDEKGQNVTISIGPERCSYVHCDITDEEQVKILVESAVRKYGRLDVIFSNAGIPSASDQTVLDLDFSAFERLLAMNVRSMAACVKHAARAMVEGGVKGGSVVCTVSAVMRVGMERFTDYVMSKHAFLGLVRSASLQLAKHRIRVNSMSPGGVGTPLLRAMLGIGEEVELDEVVEWFSRMKGTMKAKNVVDTVVFLASEDSEFMTGHDLAVDSGNIM</sequence>
<dbReference type="Proteomes" id="UP000030645">
    <property type="component" value="Unassembled WGS sequence"/>
</dbReference>
<dbReference type="AlphaFoldDB" id="W9SLH2"/>
<name>W9SLH2_9ROSA</name>
<dbReference type="STRING" id="981085.W9SLH2"/>
<proteinExistence type="inferred from homology"/>